<comment type="subunit">
    <text evidence="4">Complex I is composed of 45 different subunits.</text>
</comment>
<dbReference type="AlphaFoldDB" id="A0AA36DH46"/>
<keyword evidence="11" id="KW-0249">Electron transport</keyword>
<comment type="caution">
    <text evidence="18">The sequence shown here is derived from an EMBL/GenBank/DDBJ whole genome shotgun (WGS) entry which is preliminary data.</text>
</comment>
<keyword evidence="9" id="KW-0999">Mitochondrion inner membrane</keyword>
<evidence type="ECO:0000256" key="16">
    <source>
        <dbReference type="ARBA" id="ARBA00032550"/>
    </source>
</evidence>
<evidence type="ECO:0000256" key="15">
    <source>
        <dbReference type="ARBA" id="ARBA00032395"/>
    </source>
</evidence>
<keyword evidence="13" id="KW-0496">Mitochondrion</keyword>
<evidence type="ECO:0000256" key="5">
    <source>
        <dbReference type="ARBA" id="ARBA00015175"/>
    </source>
</evidence>
<evidence type="ECO:0000256" key="4">
    <source>
        <dbReference type="ARBA" id="ARBA00011533"/>
    </source>
</evidence>
<dbReference type="EMBL" id="CATQJA010002709">
    <property type="protein sequence ID" value="CAJ0586632.1"/>
    <property type="molecule type" value="Genomic_DNA"/>
</dbReference>
<proteinExistence type="inferred from homology"/>
<dbReference type="PANTHER" id="PTHR13178:SF0">
    <property type="entry name" value="NADH DEHYDROGENASE [UBIQUINONE] 1 BETA SUBCOMPLEX SUBUNIT 5, MITOCHONDRIAL"/>
    <property type="match status" value="1"/>
</dbReference>
<evidence type="ECO:0000256" key="12">
    <source>
        <dbReference type="ARBA" id="ARBA00022989"/>
    </source>
</evidence>
<keyword evidence="6" id="KW-0813">Transport</keyword>
<dbReference type="PANTHER" id="PTHR13178">
    <property type="entry name" value="NADH-UBIQUINONE OXIDOREDUCTASE SGDH SUBUNIT"/>
    <property type="match status" value="1"/>
</dbReference>
<evidence type="ECO:0000313" key="18">
    <source>
        <dbReference type="EMBL" id="CAJ0586632.1"/>
    </source>
</evidence>
<evidence type="ECO:0000256" key="11">
    <source>
        <dbReference type="ARBA" id="ARBA00022982"/>
    </source>
</evidence>
<dbReference type="Pfam" id="PF09781">
    <property type="entry name" value="NDUF_B5"/>
    <property type="match status" value="1"/>
</dbReference>
<evidence type="ECO:0000256" key="9">
    <source>
        <dbReference type="ARBA" id="ARBA00022792"/>
    </source>
</evidence>
<organism evidence="18 19">
    <name type="scientific">Mesorhabditis spiculigera</name>
    <dbReference type="NCBI Taxonomy" id="96644"/>
    <lineage>
        <taxon>Eukaryota</taxon>
        <taxon>Metazoa</taxon>
        <taxon>Ecdysozoa</taxon>
        <taxon>Nematoda</taxon>
        <taxon>Chromadorea</taxon>
        <taxon>Rhabditida</taxon>
        <taxon>Rhabditina</taxon>
        <taxon>Rhabditomorpha</taxon>
        <taxon>Rhabditoidea</taxon>
        <taxon>Rhabditidae</taxon>
        <taxon>Mesorhabditinae</taxon>
        <taxon>Mesorhabditis</taxon>
    </lineage>
</organism>
<evidence type="ECO:0000256" key="2">
    <source>
        <dbReference type="ARBA" id="ARBA00004434"/>
    </source>
</evidence>
<dbReference type="GO" id="GO:0005743">
    <property type="term" value="C:mitochondrial inner membrane"/>
    <property type="evidence" value="ECO:0007669"/>
    <property type="project" value="UniProtKB-SubCell"/>
</dbReference>
<comment type="subcellular location">
    <subcellularLocation>
        <location evidence="2">Mitochondrion inner membrane</location>
        <topology evidence="2">Single-pass membrane protein</topology>
    </subcellularLocation>
</comment>
<keyword evidence="8 17" id="KW-0812">Transmembrane</keyword>
<keyword evidence="14 17" id="KW-0472">Membrane</keyword>
<keyword evidence="19" id="KW-1185">Reference proteome</keyword>
<evidence type="ECO:0000256" key="6">
    <source>
        <dbReference type="ARBA" id="ARBA00022448"/>
    </source>
</evidence>
<feature type="transmembrane region" description="Helical" evidence="17">
    <location>
        <begin position="57"/>
        <end position="75"/>
    </location>
</feature>
<evidence type="ECO:0000256" key="8">
    <source>
        <dbReference type="ARBA" id="ARBA00022692"/>
    </source>
</evidence>
<evidence type="ECO:0000256" key="7">
    <source>
        <dbReference type="ARBA" id="ARBA00022660"/>
    </source>
</evidence>
<sequence>MPALSKMAPAGMTMARYGPLGLLQPKSQVLPLLRFSHAHLFRKRPAQLIVNRIKDVVHFYLVGIGLFPVFAFLTYNHIYHGTCELKDYPTEGPPPAYWQFERTPARQWWAKHFGLSDMEHHERNMAYHEKIGIIGRWRQLEQRVKHLEGQRWDYKAWHYQPVSSTWIDLGRYNALQLRDRYEAHGHYTY</sequence>
<evidence type="ECO:0000256" key="13">
    <source>
        <dbReference type="ARBA" id="ARBA00023128"/>
    </source>
</evidence>
<keyword evidence="12 17" id="KW-1133">Transmembrane helix</keyword>
<comment type="similarity">
    <text evidence="3">Belongs to the complex I NDUFB5 subunit family.</text>
</comment>
<name>A0AA36DH46_9BILA</name>
<keyword evidence="10" id="KW-0809">Transit peptide</keyword>
<evidence type="ECO:0000313" key="19">
    <source>
        <dbReference type="Proteomes" id="UP001177023"/>
    </source>
</evidence>
<keyword evidence="7" id="KW-0679">Respiratory chain</keyword>
<evidence type="ECO:0000256" key="3">
    <source>
        <dbReference type="ARBA" id="ARBA00007152"/>
    </source>
</evidence>
<accession>A0AA36DH46</accession>
<evidence type="ECO:0000256" key="17">
    <source>
        <dbReference type="SAM" id="Phobius"/>
    </source>
</evidence>
<reference evidence="18" key="1">
    <citation type="submission" date="2023-06" db="EMBL/GenBank/DDBJ databases">
        <authorList>
            <person name="Delattre M."/>
        </authorList>
    </citation>
    <scope>NUCLEOTIDE SEQUENCE</scope>
    <source>
        <strain evidence="18">AF72</strain>
    </source>
</reference>
<evidence type="ECO:0000256" key="10">
    <source>
        <dbReference type="ARBA" id="ARBA00022946"/>
    </source>
</evidence>
<dbReference type="InterPro" id="IPR019173">
    <property type="entry name" value="NADH_UbQ_OxRdtase_B5_su"/>
</dbReference>
<protein>
    <recommendedName>
        <fullName evidence="5">NADH dehydrogenase [ubiquinone] 1 beta subcomplex subunit 5, mitochondrial</fullName>
    </recommendedName>
    <alternativeName>
        <fullName evidence="16">Complex I-SGDH</fullName>
    </alternativeName>
    <alternativeName>
        <fullName evidence="15">NADH-ubiquinone oxidoreductase SGDH subunit</fullName>
    </alternativeName>
</protein>
<dbReference type="Proteomes" id="UP001177023">
    <property type="component" value="Unassembled WGS sequence"/>
</dbReference>
<evidence type="ECO:0000256" key="14">
    <source>
        <dbReference type="ARBA" id="ARBA00023136"/>
    </source>
</evidence>
<comment type="function">
    <text evidence="1">Accessory subunit of the mitochondrial membrane respiratory chain NADH dehydrogenase (Complex I), that is believed not to be involved in catalysis. Complex I functions in the transfer of electrons from NADH to the respiratory chain. The immediate electron acceptor for the enzyme is believed to be ubiquinone.</text>
</comment>
<gene>
    <name evidence="18" type="ORF">MSPICULIGERA_LOCUS24628</name>
</gene>
<evidence type="ECO:0000256" key="1">
    <source>
        <dbReference type="ARBA" id="ARBA00003195"/>
    </source>
</evidence>
<feature type="non-terminal residue" evidence="18">
    <location>
        <position position="189"/>
    </location>
</feature>